<feature type="transmembrane region" description="Helical" evidence="1">
    <location>
        <begin position="56"/>
        <end position="81"/>
    </location>
</feature>
<dbReference type="AlphaFoldDB" id="G0NMA6"/>
<dbReference type="eggNOG" id="ENOG502TH5K">
    <property type="taxonomic scope" value="Eukaryota"/>
</dbReference>
<dbReference type="OMA" id="FIFKTQV"/>
<gene>
    <name evidence="2" type="primary">Cbn-srm-6</name>
    <name evidence="2" type="ORF">CAEBREN_02573</name>
</gene>
<dbReference type="FunCoup" id="G0NMA6">
    <property type="interactions" value="4"/>
</dbReference>
<feature type="transmembrane region" description="Helical" evidence="1">
    <location>
        <begin position="201"/>
        <end position="223"/>
    </location>
</feature>
<feature type="transmembrane region" description="Helical" evidence="1">
    <location>
        <begin position="252"/>
        <end position="273"/>
    </location>
</feature>
<evidence type="ECO:0000256" key="1">
    <source>
        <dbReference type="SAM" id="Phobius"/>
    </source>
</evidence>
<evidence type="ECO:0000313" key="3">
    <source>
        <dbReference type="Proteomes" id="UP000008068"/>
    </source>
</evidence>
<dbReference type="STRING" id="135651.G0NMA6"/>
<dbReference type="HOGENOM" id="CLU_069216_0_0_1"/>
<proteinExistence type="predicted"/>
<dbReference type="EMBL" id="GL379909">
    <property type="protein sequence ID" value="EGT34077.1"/>
    <property type="molecule type" value="Genomic_DNA"/>
</dbReference>
<dbReference type="Proteomes" id="UP000008068">
    <property type="component" value="Unassembled WGS sequence"/>
</dbReference>
<dbReference type="PANTHER" id="PTHR47758:SF4">
    <property type="entry name" value="SERPENTINE RECEPTOR, CLASS M"/>
    <property type="match status" value="1"/>
</dbReference>
<keyword evidence="1" id="KW-0472">Membrane</keyword>
<keyword evidence="1" id="KW-0812">Transmembrane</keyword>
<dbReference type="OrthoDB" id="5792363at2759"/>
<organism evidence="3">
    <name type="scientific">Caenorhabditis brenneri</name>
    <name type="common">Nematode worm</name>
    <dbReference type="NCBI Taxonomy" id="135651"/>
    <lineage>
        <taxon>Eukaryota</taxon>
        <taxon>Metazoa</taxon>
        <taxon>Ecdysozoa</taxon>
        <taxon>Nematoda</taxon>
        <taxon>Chromadorea</taxon>
        <taxon>Rhabditida</taxon>
        <taxon>Rhabditina</taxon>
        <taxon>Rhabditomorpha</taxon>
        <taxon>Rhabditoidea</taxon>
        <taxon>Rhabditidae</taxon>
        <taxon>Peloderinae</taxon>
        <taxon>Caenorhabditis</taxon>
    </lineage>
</organism>
<name>G0NMA6_CAEBE</name>
<reference evidence="3" key="1">
    <citation type="submission" date="2011-07" db="EMBL/GenBank/DDBJ databases">
        <authorList>
            <consortium name="Caenorhabditis brenneri Sequencing and Analysis Consortium"/>
            <person name="Wilson R.K."/>
        </authorList>
    </citation>
    <scope>NUCLEOTIDE SEQUENCE [LARGE SCALE GENOMIC DNA]</scope>
    <source>
        <strain evidence="3">PB2801</strain>
    </source>
</reference>
<feature type="transmembrane region" description="Helical" evidence="1">
    <location>
        <begin position="101"/>
        <end position="131"/>
    </location>
</feature>
<feature type="transmembrane region" description="Helical" evidence="1">
    <location>
        <begin position="20"/>
        <end position="44"/>
    </location>
</feature>
<keyword evidence="1" id="KW-1133">Transmembrane helix</keyword>
<sequence>MSSPDLNGPSVEVAKTTAFYAFWNNAVACVLCASLSFVANYILIKAKSIPPNLKKAYVFFKFLEVGFNVSFVIACPMFVAIETDADFQGLMIVNAGIKLPSALAMIFLMLSIALLTQLIFVSPIVYFVRYLQICRKGVHPPHVITVIVLNIILLLLSAGLLCYASSTTLDDIIILSGIAVNYVGHETVFLVLSYDKIGTDITAYISSGTYFLILVFSMVLMAFSHMKINSKINSNLNMSENLKKMQARANQILTSQFIMTLIFVQIPFFYSVLGPMVGASQKLVTYLLSILFVWGPVANTLSLFIFKTQVRQSVFGCSNENDSTVINVADRSAMKSDMKL</sequence>
<dbReference type="InParanoid" id="G0NMA6"/>
<accession>G0NMA6</accession>
<evidence type="ECO:0000313" key="2">
    <source>
        <dbReference type="EMBL" id="EGT34077.1"/>
    </source>
</evidence>
<feature type="transmembrane region" description="Helical" evidence="1">
    <location>
        <begin position="285"/>
        <end position="306"/>
    </location>
</feature>
<protein>
    <submittedName>
        <fullName evidence="2">CBN-SRM-6 protein</fullName>
    </submittedName>
</protein>
<feature type="transmembrane region" description="Helical" evidence="1">
    <location>
        <begin position="143"/>
        <end position="166"/>
    </location>
</feature>
<dbReference type="PANTHER" id="PTHR47758">
    <property type="entry name" value="SERPENTINE RECEPTOR, CLASS M-RELATED"/>
    <property type="match status" value="1"/>
</dbReference>
<keyword evidence="3" id="KW-1185">Reference proteome</keyword>